<dbReference type="RefSeq" id="WP_017459941.1">
    <property type="nucleotide sequence ID" value="NZ_FMUI01000021.1"/>
</dbReference>
<dbReference type="Proteomes" id="UP000183569">
    <property type="component" value="Unassembled WGS sequence"/>
</dbReference>
<evidence type="ECO:0000313" key="1">
    <source>
        <dbReference type="EMBL" id="SCX63049.1"/>
    </source>
</evidence>
<organism evidence="1 2">
    <name type="scientific">Kosakonia sacchari</name>
    <dbReference type="NCBI Taxonomy" id="1158459"/>
    <lineage>
        <taxon>Bacteria</taxon>
        <taxon>Pseudomonadati</taxon>
        <taxon>Pseudomonadota</taxon>
        <taxon>Gammaproteobacteria</taxon>
        <taxon>Enterobacterales</taxon>
        <taxon>Enterobacteriaceae</taxon>
        <taxon>Kosakonia</taxon>
    </lineage>
</organism>
<comment type="caution">
    <text evidence="1">The sequence shown here is derived from an EMBL/GenBank/DDBJ whole genome shotgun (WGS) entry which is preliminary data.</text>
</comment>
<dbReference type="AlphaFoldDB" id="A0A1G4ZBH9"/>
<protein>
    <submittedName>
        <fullName evidence="1">P2 phage tail completion protein R (GpR)</fullName>
    </submittedName>
</protein>
<evidence type="ECO:0000313" key="2">
    <source>
        <dbReference type="Proteomes" id="UP000183569"/>
    </source>
</evidence>
<dbReference type="InterPro" id="IPR009678">
    <property type="entry name" value="Phage_tail_completion_R"/>
</dbReference>
<dbReference type="Pfam" id="PF06891">
    <property type="entry name" value="P2_Phage_GpR"/>
    <property type="match status" value="1"/>
</dbReference>
<sequence>MLKPNTLRTALTDAVPVLRDNPSMLRLWVDKGSNTATLASSLSFEKQFSLNVTVSGFAGDIDALFVPVMAWLRANQPDILTTEAGRKGSFSWSLLTNADNTQDVTMVLQLTERTKVTEIDGALHAETLPEPLPPAFVTRPTELYINGELVSRWPA</sequence>
<proteinExistence type="predicted"/>
<gene>
    <name evidence="1" type="ORF">SAMN02927897_04471</name>
</gene>
<dbReference type="EMBL" id="FMUI01000021">
    <property type="protein sequence ID" value="SCX63049.1"/>
    <property type="molecule type" value="Genomic_DNA"/>
</dbReference>
<reference evidence="1 2" key="1">
    <citation type="submission" date="2016-10" db="EMBL/GenBank/DDBJ databases">
        <authorList>
            <person name="Varghese N."/>
            <person name="Submissions S."/>
        </authorList>
    </citation>
    <scope>NUCLEOTIDE SEQUENCE [LARGE SCALE GENOMIC DNA]</scope>
    <source>
        <strain evidence="1 2">CGMCC 1.12102</strain>
    </source>
</reference>
<accession>A0A1G4ZBH9</accession>
<dbReference type="GeneID" id="23843636"/>
<name>A0A1G4ZBH9_9ENTR</name>